<sequence>MNSTELKNKAVEICESVKCIEPQVYDYSRVYYETDYMLVCSATSHAHCEGIAEKLETELKKLGVYAHSVEGKEEKNWILLDYDSVIVHIFEMDRRRDIDPDQLFKERIAYLTSKDSPAKRHLLIYGNQPFEIREAVSGNITKLQKKYPHASVSRLNCDELSTEGEEGLRRFISELRSDSLFDNEGIKFVHIHNLHELNKLKQDVLKEVLQSIDAACKDANRILITDALIKKIPDLKKRAVKTLITHDNFNPSGKISEYAQRLSVRLSQEAVSMLGIACGSDLEVIYNEISKLSLTFSPDHEISVQDISLSVGNMRQYTMFSMTDSVVHKNIKAFIYNADCFAADKNSDPVGLFSLLGGRYQRINLITTMQEADAPPAAIKTALKTGSWLADKMIEEARIYTATETQQILTALSQHDLRIKFGGGETGFLILRQLCINIIRGVYSRRLEFSAEFCRHLIY</sequence>
<accession>A0AAE0TEH0</accession>
<reference evidence="10" key="3">
    <citation type="submission" date="2023-05" db="EMBL/GenBank/DDBJ databases">
        <authorList>
            <person name="Smith C.H."/>
        </authorList>
    </citation>
    <scope>NUCLEOTIDE SEQUENCE</scope>
    <source>
        <strain evidence="10">CHS0354</strain>
        <tissue evidence="10">Mantle</tissue>
    </source>
</reference>
<comment type="similarity">
    <text evidence="7">Belongs to the DNA polymerase HolA subunit family.</text>
</comment>
<organism evidence="10 11">
    <name type="scientific">Potamilus streckersoni</name>
    <dbReference type="NCBI Taxonomy" id="2493646"/>
    <lineage>
        <taxon>Eukaryota</taxon>
        <taxon>Metazoa</taxon>
        <taxon>Spiralia</taxon>
        <taxon>Lophotrochozoa</taxon>
        <taxon>Mollusca</taxon>
        <taxon>Bivalvia</taxon>
        <taxon>Autobranchia</taxon>
        <taxon>Heteroconchia</taxon>
        <taxon>Palaeoheterodonta</taxon>
        <taxon>Unionida</taxon>
        <taxon>Unionoidea</taxon>
        <taxon>Unionidae</taxon>
        <taxon>Ambleminae</taxon>
        <taxon>Lampsilini</taxon>
        <taxon>Potamilus</taxon>
    </lineage>
</organism>
<evidence type="ECO:0000313" key="10">
    <source>
        <dbReference type="EMBL" id="KAK3608902.1"/>
    </source>
</evidence>
<dbReference type="AlphaFoldDB" id="A0AAE0TEH0"/>
<dbReference type="Gene3D" id="1.10.8.60">
    <property type="match status" value="1"/>
</dbReference>
<protein>
    <recommendedName>
        <fullName evidence="2">DNA-directed DNA polymerase</fullName>
        <ecNumber evidence="2">2.7.7.7</ecNumber>
    </recommendedName>
</protein>
<evidence type="ECO:0000256" key="6">
    <source>
        <dbReference type="ARBA" id="ARBA00022932"/>
    </source>
</evidence>
<dbReference type="InterPro" id="IPR004394">
    <property type="entry name" value="Iojap/RsfS/C7orf30"/>
</dbReference>
<dbReference type="InterPro" id="IPR027417">
    <property type="entry name" value="P-loop_NTPase"/>
</dbReference>
<dbReference type="Pfam" id="PF21694">
    <property type="entry name" value="DNA_pol3_delta_C"/>
    <property type="match status" value="1"/>
</dbReference>
<keyword evidence="6" id="KW-0239">DNA-directed DNA polymerase</keyword>
<dbReference type="EMBL" id="JAEAOA010000469">
    <property type="protein sequence ID" value="KAK3608902.1"/>
    <property type="molecule type" value="Genomic_DNA"/>
</dbReference>
<dbReference type="NCBIfam" id="TIGR00090">
    <property type="entry name" value="rsfS_iojap_ybeB"/>
    <property type="match status" value="1"/>
</dbReference>
<dbReference type="GO" id="GO:0009360">
    <property type="term" value="C:DNA polymerase III complex"/>
    <property type="evidence" value="ECO:0007669"/>
    <property type="project" value="TreeGrafter"/>
</dbReference>
<evidence type="ECO:0000256" key="5">
    <source>
        <dbReference type="ARBA" id="ARBA00022705"/>
    </source>
</evidence>
<dbReference type="NCBIfam" id="TIGR01128">
    <property type="entry name" value="holA"/>
    <property type="match status" value="1"/>
</dbReference>
<dbReference type="PANTHER" id="PTHR34388:SF1">
    <property type="entry name" value="DNA POLYMERASE III SUBUNIT DELTA"/>
    <property type="match status" value="1"/>
</dbReference>
<evidence type="ECO:0000256" key="8">
    <source>
        <dbReference type="ARBA" id="ARBA00049244"/>
    </source>
</evidence>
<evidence type="ECO:0000256" key="4">
    <source>
        <dbReference type="ARBA" id="ARBA00022695"/>
    </source>
</evidence>
<dbReference type="InterPro" id="IPR005790">
    <property type="entry name" value="DNA_polIII_delta"/>
</dbReference>
<proteinExistence type="inferred from homology"/>
<dbReference type="SUPFAM" id="SSF48019">
    <property type="entry name" value="post-AAA+ oligomerization domain-like"/>
    <property type="match status" value="1"/>
</dbReference>
<dbReference type="PANTHER" id="PTHR34388">
    <property type="entry name" value="DNA POLYMERASE III SUBUNIT DELTA"/>
    <property type="match status" value="1"/>
</dbReference>
<dbReference type="Gene3D" id="1.20.272.10">
    <property type="match status" value="1"/>
</dbReference>
<dbReference type="GO" id="GO:0006261">
    <property type="term" value="P:DNA-templated DNA replication"/>
    <property type="evidence" value="ECO:0007669"/>
    <property type="project" value="TreeGrafter"/>
</dbReference>
<dbReference type="InterPro" id="IPR048466">
    <property type="entry name" value="DNA_pol3_delta-like_C"/>
</dbReference>
<dbReference type="SUPFAM" id="SSF52540">
    <property type="entry name" value="P-loop containing nucleoside triphosphate hydrolases"/>
    <property type="match status" value="1"/>
</dbReference>
<dbReference type="EC" id="2.7.7.7" evidence="2"/>
<evidence type="ECO:0000256" key="3">
    <source>
        <dbReference type="ARBA" id="ARBA00022679"/>
    </source>
</evidence>
<evidence type="ECO:0000256" key="2">
    <source>
        <dbReference type="ARBA" id="ARBA00012417"/>
    </source>
</evidence>
<reference evidence="10" key="1">
    <citation type="journal article" date="2021" name="Genome Biol. Evol.">
        <title>A High-Quality Reference Genome for a Parasitic Bivalve with Doubly Uniparental Inheritance (Bivalvia: Unionida).</title>
        <authorList>
            <person name="Smith C.H."/>
        </authorList>
    </citation>
    <scope>NUCLEOTIDE SEQUENCE</scope>
    <source>
        <strain evidence="10">CHS0354</strain>
    </source>
</reference>
<dbReference type="Pfam" id="PF02410">
    <property type="entry name" value="RsfS"/>
    <property type="match status" value="1"/>
</dbReference>
<keyword evidence="3" id="KW-0808">Transferase</keyword>
<comment type="catalytic activity">
    <reaction evidence="8">
        <text>DNA(n) + a 2'-deoxyribonucleoside 5'-triphosphate = DNA(n+1) + diphosphate</text>
        <dbReference type="Rhea" id="RHEA:22508"/>
        <dbReference type="Rhea" id="RHEA-COMP:17339"/>
        <dbReference type="Rhea" id="RHEA-COMP:17340"/>
        <dbReference type="ChEBI" id="CHEBI:33019"/>
        <dbReference type="ChEBI" id="CHEBI:61560"/>
        <dbReference type="ChEBI" id="CHEBI:173112"/>
        <dbReference type="EC" id="2.7.7.7"/>
    </reaction>
</comment>
<dbReference type="InterPro" id="IPR043519">
    <property type="entry name" value="NT_sf"/>
</dbReference>
<dbReference type="InterPro" id="IPR008921">
    <property type="entry name" value="DNA_pol3_clamp-load_cplx_C"/>
</dbReference>
<name>A0AAE0TEH0_9BIVA</name>
<evidence type="ECO:0000256" key="7">
    <source>
        <dbReference type="ARBA" id="ARBA00034754"/>
    </source>
</evidence>
<keyword evidence="4" id="KW-0548">Nucleotidyltransferase</keyword>
<evidence type="ECO:0000259" key="9">
    <source>
        <dbReference type="Pfam" id="PF21694"/>
    </source>
</evidence>
<comment type="caution">
    <text evidence="10">The sequence shown here is derived from an EMBL/GenBank/DDBJ whole genome shotgun (WGS) entry which is preliminary data.</text>
</comment>
<reference evidence="10" key="2">
    <citation type="journal article" date="2021" name="Genome Biol. Evol.">
        <title>Developing a high-quality reference genome for a parasitic bivalve with doubly uniparental inheritance (Bivalvia: Unionida).</title>
        <authorList>
            <person name="Smith C.H."/>
        </authorList>
    </citation>
    <scope>NUCLEOTIDE SEQUENCE</scope>
    <source>
        <strain evidence="10">CHS0354</strain>
        <tissue evidence="10">Mantle</tissue>
    </source>
</reference>
<keyword evidence="5" id="KW-0235">DNA replication</keyword>
<dbReference type="GO" id="GO:0003677">
    <property type="term" value="F:DNA binding"/>
    <property type="evidence" value="ECO:0007669"/>
    <property type="project" value="InterPro"/>
</dbReference>
<dbReference type="GO" id="GO:0003887">
    <property type="term" value="F:DNA-directed DNA polymerase activity"/>
    <property type="evidence" value="ECO:0007669"/>
    <property type="project" value="UniProtKB-KW"/>
</dbReference>
<keyword evidence="11" id="KW-1185">Reference proteome</keyword>
<evidence type="ECO:0000313" key="11">
    <source>
        <dbReference type="Proteomes" id="UP001195483"/>
    </source>
</evidence>
<feature type="domain" description="DNA polymerase III delta subunit-like C-terminal" evidence="9">
    <location>
        <begin position="318"/>
        <end position="426"/>
    </location>
</feature>
<comment type="similarity">
    <text evidence="1">Belongs to the Iojap/RsfS family.</text>
</comment>
<evidence type="ECO:0000256" key="1">
    <source>
        <dbReference type="ARBA" id="ARBA00010574"/>
    </source>
</evidence>
<dbReference type="Proteomes" id="UP001195483">
    <property type="component" value="Unassembled WGS sequence"/>
</dbReference>
<dbReference type="Gene3D" id="3.30.460.10">
    <property type="entry name" value="Beta Polymerase, domain 2"/>
    <property type="match status" value="1"/>
</dbReference>
<dbReference type="SUPFAM" id="SSF81301">
    <property type="entry name" value="Nucleotidyltransferase"/>
    <property type="match status" value="1"/>
</dbReference>
<gene>
    <name evidence="10" type="ORF">CHS0354_006943</name>
</gene>